<dbReference type="STRING" id="1005945.SAMN05216561_102416"/>
<organism evidence="3 4">
    <name type="scientific">Nocardioides psychrotolerans</name>
    <dbReference type="NCBI Taxonomy" id="1005945"/>
    <lineage>
        <taxon>Bacteria</taxon>
        <taxon>Bacillati</taxon>
        <taxon>Actinomycetota</taxon>
        <taxon>Actinomycetes</taxon>
        <taxon>Propionibacteriales</taxon>
        <taxon>Nocardioidaceae</taxon>
        <taxon>Nocardioides</taxon>
    </lineage>
</organism>
<accession>A0A1I3DA05</accession>
<gene>
    <name evidence="3" type="ORF">SAMN05216561_102416</name>
</gene>
<dbReference type="GO" id="GO:0005524">
    <property type="term" value="F:ATP binding"/>
    <property type="evidence" value="ECO:0007669"/>
    <property type="project" value="UniProtKB-UniRule"/>
</dbReference>
<dbReference type="RefSeq" id="WP_091110630.1">
    <property type="nucleotide sequence ID" value="NZ_BKAF01000004.1"/>
</dbReference>
<reference evidence="3 4" key="1">
    <citation type="submission" date="2016-10" db="EMBL/GenBank/DDBJ databases">
        <authorList>
            <person name="de Groot N.N."/>
        </authorList>
    </citation>
    <scope>NUCLEOTIDE SEQUENCE [LARGE SCALE GENOMIC DNA]</scope>
    <source>
        <strain evidence="3 4">CGMCC 1.11156</strain>
    </source>
</reference>
<keyword evidence="1" id="KW-0547">Nucleotide-binding</keyword>
<feature type="domain" description="ATP-grasp" evidence="2">
    <location>
        <begin position="148"/>
        <end position="352"/>
    </location>
</feature>
<evidence type="ECO:0000256" key="1">
    <source>
        <dbReference type="PROSITE-ProRule" id="PRU00409"/>
    </source>
</evidence>
<sequence>MDLSEPAARAAVTARLARPLAGRPVVIGPTVLAGATSTIDALRGLGCPVLVVATARGAGPVPDDPEVTVVEIAAPEADSVTDELRLLDRTARELPPGARAAVEAFDPDRHGVWWCGLFVTTDEPIDGRPVAFGRPAAFIALEDKMLSDGIWAGAGVDHPPYAIVANDPDSLAAATEELAGPLGAVWSGDARDGFNGAGNYVRWVVDERDQAGALAYFRPRCDRVRVQPFLEGVPCSIHGFVLPDGTAALRPVEIATLRDIERRRLVFGGVGTTWDPPPADREAMRDVVRRVGAHLASAHGYRGAFGIDGVLTAEGFLPTELNPRMSAGATVVADLESLVPLMDADRAGKPSALSRGPAKVGRDVSFRVRWDGRDFARTDEETGDLLVAGDTPTGFFAKVEPCASLVRGIRLGDLTAGLMRFADREWGADFGAVEAAPDVRR</sequence>
<dbReference type="AlphaFoldDB" id="A0A1I3DA05"/>
<protein>
    <recommendedName>
        <fullName evidence="2">ATP-grasp domain-containing protein</fullName>
    </recommendedName>
</protein>
<dbReference type="SUPFAM" id="SSF56059">
    <property type="entry name" value="Glutathione synthetase ATP-binding domain-like"/>
    <property type="match status" value="1"/>
</dbReference>
<dbReference type="Gene3D" id="3.30.470.20">
    <property type="entry name" value="ATP-grasp fold, B domain"/>
    <property type="match status" value="1"/>
</dbReference>
<keyword evidence="4" id="KW-1185">Reference proteome</keyword>
<dbReference type="GO" id="GO:0046872">
    <property type="term" value="F:metal ion binding"/>
    <property type="evidence" value="ECO:0007669"/>
    <property type="project" value="InterPro"/>
</dbReference>
<dbReference type="Proteomes" id="UP000198649">
    <property type="component" value="Unassembled WGS sequence"/>
</dbReference>
<evidence type="ECO:0000313" key="3">
    <source>
        <dbReference type="EMBL" id="SFH83567.1"/>
    </source>
</evidence>
<dbReference type="PROSITE" id="PS50975">
    <property type="entry name" value="ATP_GRASP"/>
    <property type="match status" value="1"/>
</dbReference>
<evidence type="ECO:0000313" key="4">
    <source>
        <dbReference type="Proteomes" id="UP000198649"/>
    </source>
</evidence>
<evidence type="ECO:0000259" key="2">
    <source>
        <dbReference type="PROSITE" id="PS50975"/>
    </source>
</evidence>
<dbReference type="EMBL" id="FOQG01000002">
    <property type="protein sequence ID" value="SFH83567.1"/>
    <property type="molecule type" value="Genomic_DNA"/>
</dbReference>
<name>A0A1I3DA05_9ACTN</name>
<dbReference type="OrthoDB" id="3325712at2"/>
<keyword evidence="1" id="KW-0067">ATP-binding</keyword>
<dbReference type="InterPro" id="IPR011761">
    <property type="entry name" value="ATP-grasp"/>
</dbReference>
<proteinExistence type="predicted"/>